<proteinExistence type="predicted"/>
<protein>
    <recommendedName>
        <fullName evidence="3">Lipoprotein</fullName>
    </recommendedName>
</protein>
<evidence type="ECO:0000313" key="1">
    <source>
        <dbReference type="EMBL" id="TQF11008.1"/>
    </source>
</evidence>
<keyword evidence="2" id="KW-1185">Reference proteome</keyword>
<dbReference type="Proteomes" id="UP000315369">
    <property type="component" value="Unassembled WGS sequence"/>
</dbReference>
<comment type="caution">
    <text evidence="1">The sequence shown here is derived from an EMBL/GenBank/DDBJ whole genome shotgun (WGS) entry which is preliminary data.</text>
</comment>
<reference evidence="1 2" key="1">
    <citation type="submission" date="2019-06" db="EMBL/GenBank/DDBJ databases">
        <authorList>
            <person name="Livingstone P."/>
            <person name="Whitworth D."/>
        </authorList>
    </citation>
    <scope>NUCLEOTIDE SEQUENCE [LARGE SCALE GENOMIC DNA]</scope>
    <source>
        <strain evidence="1 2">AM401</strain>
    </source>
</reference>
<accession>A0A540WPR5</accession>
<dbReference type="RefSeq" id="WP_141647227.1">
    <property type="nucleotide sequence ID" value="NZ_VIFM01000215.1"/>
</dbReference>
<dbReference type="EMBL" id="VIFM01000215">
    <property type="protein sequence ID" value="TQF11008.1"/>
    <property type="molecule type" value="Genomic_DNA"/>
</dbReference>
<evidence type="ECO:0008006" key="3">
    <source>
        <dbReference type="Google" id="ProtNLM"/>
    </source>
</evidence>
<organism evidence="1 2">
    <name type="scientific">Myxococcus llanfairpwllgwyngyllgogerychwyrndrobwllllantysiliogogogochensis</name>
    <dbReference type="NCBI Taxonomy" id="2590453"/>
    <lineage>
        <taxon>Bacteria</taxon>
        <taxon>Pseudomonadati</taxon>
        <taxon>Myxococcota</taxon>
        <taxon>Myxococcia</taxon>
        <taxon>Myxococcales</taxon>
        <taxon>Cystobacterineae</taxon>
        <taxon>Myxococcaceae</taxon>
        <taxon>Myxococcus</taxon>
    </lineage>
</organism>
<name>A0A540WPR5_9BACT</name>
<dbReference type="AlphaFoldDB" id="A0A540WPR5"/>
<dbReference type="OrthoDB" id="5514273at2"/>
<dbReference type="PROSITE" id="PS51257">
    <property type="entry name" value="PROKAR_LIPOPROTEIN"/>
    <property type="match status" value="1"/>
</dbReference>
<sequence length="112" mass="11975">MLRVMACGVLLLGLTGCFRMSVRTGAPRDGLPEARTGVSLVYGLSTANVSAAECRHGVSRVDVYWPWWGALVYVGTVGFVTPLRTEYVCAEGTTSTQAAPEREQVPDSIAPL</sequence>
<gene>
    <name evidence="1" type="ORF">FJV41_36490</name>
</gene>
<evidence type="ECO:0000313" key="2">
    <source>
        <dbReference type="Proteomes" id="UP000315369"/>
    </source>
</evidence>